<dbReference type="OrthoDB" id="9801642at2"/>
<dbReference type="GO" id="GO:0009245">
    <property type="term" value="P:lipid A biosynthetic process"/>
    <property type="evidence" value="ECO:0007669"/>
    <property type="project" value="UniProtKB-UniRule"/>
</dbReference>
<evidence type="ECO:0000256" key="10">
    <source>
        <dbReference type="HAMAP-Rule" id="MF_00392"/>
    </source>
</evidence>
<dbReference type="UniPathway" id="UPA00973"/>
<dbReference type="GO" id="GO:0008915">
    <property type="term" value="F:lipid-A-disaccharide synthase activity"/>
    <property type="evidence" value="ECO:0007669"/>
    <property type="project" value="UniProtKB-UniRule"/>
</dbReference>
<comment type="pathway">
    <text evidence="10">Bacterial outer membrane biogenesis; LPS lipid A biosynthesis.</text>
</comment>
<protein>
    <recommendedName>
        <fullName evidence="3 10">Lipid-A-disaccharide synthase</fullName>
        <ecNumber evidence="2 10">2.4.1.182</ecNumber>
    </recommendedName>
</protein>
<accession>G2KSP7</accession>
<evidence type="ECO:0000256" key="7">
    <source>
        <dbReference type="ARBA" id="ARBA00022679"/>
    </source>
</evidence>
<dbReference type="eggNOG" id="COG0763">
    <property type="taxonomic scope" value="Bacteria"/>
</dbReference>
<keyword evidence="5 10" id="KW-0441">Lipid A biosynthesis</keyword>
<keyword evidence="12" id="KW-1185">Reference proteome</keyword>
<dbReference type="EMBL" id="CP002382">
    <property type="protein sequence ID" value="AEP09647.1"/>
    <property type="molecule type" value="Genomic_DNA"/>
</dbReference>
<dbReference type="NCBIfam" id="TIGR00215">
    <property type="entry name" value="lpxB"/>
    <property type="match status" value="1"/>
</dbReference>
<comment type="function">
    <text evidence="1 10">Condensation of UDP-2,3-diacylglucosamine and 2,3-diacylglucosamine-1-phosphate to form lipid A disaccharide, a precursor of lipid A, a phosphorylated glycolipid that anchors the lipopolysaccharide to the outer membrane of the cell.</text>
</comment>
<evidence type="ECO:0000313" key="11">
    <source>
        <dbReference type="EMBL" id="AEP09647.1"/>
    </source>
</evidence>
<reference evidence="11 12" key="1">
    <citation type="journal article" date="2011" name="BMC Genomics">
        <title>Genomic insights into an obligate epibiotic bacterial predator: Micavibrio aeruginosavorus ARL-13.</title>
        <authorList>
            <person name="Wang Z."/>
            <person name="Kadouri D."/>
            <person name="Wu M."/>
        </authorList>
    </citation>
    <scope>NUCLEOTIDE SEQUENCE [LARGE SCALE GENOMIC DNA]</scope>
    <source>
        <strain evidence="11 12">ARL-13</strain>
    </source>
</reference>
<dbReference type="AlphaFoldDB" id="G2KSP7"/>
<gene>
    <name evidence="10 11" type="primary">lpxB</name>
    <name evidence="11" type="ordered locus">MICA_1325</name>
</gene>
<keyword evidence="4 10" id="KW-0444">Lipid biosynthesis</keyword>
<comment type="catalytic activity">
    <reaction evidence="9 10">
        <text>a lipid X + a UDP-2-N,3-O-bis[(3R)-3-hydroxyacyl]-alpha-D-glucosamine = a lipid A disaccharide + UDP + H(+)</text>
        <dbReference type="Rhea" id="RHEA:67828"/>
        <dbReference type="ChEBI" id="CHEBI:15378"/>
        <dbReference type="ChEBI" id="CHEBI:58223"/>
        <dbReference type="ChEBI" id="CHEBI:137748"/>
        <dbReference type="ChEBI" id="CHEBI:176338"/>
        <dbReference type="ChEBI" id="CHEBI:176343"/>
        <dbReference type="EC" id="2.4.1.182"/>
    </reaction>
</comment>
<dbReference type="InterPro" id="IPR003835">
    <property type="entry name" value="Glyco_trans_19"/>
</dbReference>
<evidence type="ECO:0000256" key="5">
    <source>
        <dbReference type="ARBA" id="ARBA00022556"/>
    </source>
</evidence>
<dbReference type="HOGENOM" id="CLU_036577_3_0_5"/>
<keyword evidence="6 10" id="KW-0328">Glycosyltransferase</keyword>
<evidence type="ECO:0000313" key="12">
    <source>
        <dbReference type="Proteomes" id="UP000009286"/>
    </source>
</evidence>
<dbReference type="RefSeq" id="WP_014102870.1">
    <property type="nucleotide sequence ID" value="NC_016026.1"/>
</dbReference>
<evidence type="ECO:0000256" key="1">
    <source>
        <dbReference type="ARBA" id="ARBA00002056"/>
    </source>
</evidence>
<name>G2KSP7_MICAA</name>
<dbReference type="GO" id="GO:0016020">
    <property type="term" value="C:membrane"/>
    <property type="evidence" value="ECO:0007669"/>
    <property type="project" value="GOC"/>
</dbReference>
<dbReference type="PANTHER" id="PTHR30372:SF4">
    <property type="entry name" value="LIPID-A-DISACCHARIDE SYNTHASE, MITOCHONDRIAL-RELATED"/>
    <property type="match status" value="1"/>
</dbReference>
<evidence type="ECO:0000256" key="4">
    <source>
        <dbReference type="ARBA" id="ARBA00022516"/>
    </source>
</evidence>
<dbReference type="Pfam" id="PF02684">
    <property type="entry name" value="LpxB"/>
    <property type="match status" value="1"/>
</dbReference>
<evidence type="ECO:0000256" key="8">
    <source>
        <dbReference type="ARBA" id="ARBA00023098"/>
    </source>
</evidence>
<dbReference type="Proteomes" id="UP000009286">
    <property type="component" value="Chromosome"/>
</dbReference>
<dbReference type="HAMAP" id="MF_00392">
    <property type="entry name" value="LpxB"/>
    <property type="match status" value="1"/>
</dbReference>
<dbReference type="EC" id="2.4.1.182" evidence="2 10"/>
<dbReference type="PANTHER" id="PTHR30372">
    <property type="entry name" value="LIPID-A-DISACCHARIDE SYNTHASE"/>
    <property type="match status" value="1"/>
</dbReference>
<dbReference type="Gene3D" id="3.40.50.2000">
    <property type="entry name" value="Glycogen Phosphorylase B"/>
    <property type="match status" value="1"/>
</dbReference>
<dbReference type="SUPFAM" id="SSF53756">
    <property type="entry name" value="UDP-Glycosyltransferase/glycogen phosphorylase"/>
    <property type="match status" value="1"/>
</dbReference>
<evidence type="ECO:0000256" key="9">
    <source>
        <dbReference type="ARBA" id="ARBA00048975"/>
    </source>
</evidence>
<organism evidence="11 12">
    <name type="scientific">Micavibrio aeruginosavorus (strain ARL-13)</name>
    <dbReference type="NCBI Taxonomy" id="856793"/>
    <lineage>
        <taxon>Bacteria</taxon>
        <taxon>Pseudomonadati</taxon>
        <taxon>Bdellovibrionota</taxon>
        <taxon>Bdellovibrionia</taxon>
        <taxon>Bdellovibrionales</taxon>
        <taxon>Pseudobdellovibrionaceae</taxon>
        <taxon>Micavibrio</taxon>
    </lineage>
</organism>
<comment type="similarity">
    <text evidence="10">Belongs to the LpxB family.</text>
</comment>
<dbReference type="STRING" id="856793.MICA_1325"/>
<dbReference type="KEGG" id="mai:MICA_1325"/>
<evidence type="ECO:0000256" key="6">
    <source>
        <dbReference type="ARBA" id="ARBA00022676"/>
    </source>
</evidence>
<sequence>MTTGNKDLSIYLIAGETSGDTLGARMMHTMREICAADDDAPHLHFHGIGGTQMEGEGLKSLFPMSDLSLMGVAEILPRLRHLIRRINETVDDIAKREPDVVVTIDAPDFCFRVVKKLRERGVKKPVFIHYVAPTVWAWRPGRAQKVAALYDGLMCLFPFEPNYFTRHGLNAAFVGHPVMETKLALTTSGDRAKARAALGVPEDGKVLGLFFGSRMGEVKRMGGLIREVALALRKNRRDLSFMVPTLPHLEPELRTLLKDVDNVYFTDGINTKSDSLKALDAAVAVSGTVGLELGVANIPHVITYTMNPLTWWLVKMLIRVRFAHLANILLNKRAVPEFIQDAAKPEIIAKAVSGILDEGFESEEQRASFATMRKLLRGRGDETPSVEAAQFVLNMAQTRVETLSRPAGVTARMAASGA</sequence>
<dbReference type="GO" id="GO:0005543">
    <property type="term" value="F:phospholipid binding"/>
    <property type="evidence" value="ECO:0007669"/>
    <property type="project" value="TreeGrafter"/>
</dbReference>
<proteinExistence type="inferred from homology"/>
<evidence type="ECO:0000256" key="3">
    <source>
        <dbReference type="ARBA" id="ARBA00020902"/>
    </source>
</evidence>
<keyword evidence="7 10" id="KW-0808">Transferase</keyword>
<evidence type="ECO:0000256" key="2">
    <source>
        <dbReference type="ARBA" id="ARBA00012687"/>
    </source>
</evidence>
<keyword evidence="8 10" id="KW-0443">Lipid metabolism</keyword>